<dbReference type="Proteomes" id="UP000199245">
    <property type="component" value="Unassembled WGS sequence"/>
</dbReference>
<evidence type="ECO:0000313" key="2">
    <source>
        <dbReference type="Proteomes" id="UP000199245"/>
    </source>
</evidence>
<dbReference type="EMBL" id="FMZW01000050">
    <property type="protein sequence ID" value="SDF28987.1"/>
    <property type="molecule type" value="Genomic_DNA"/>
</dbReference>
<gene>
    <name evidence="1" type="ORF">SAMN05216337_105029</name>
</gene>
<dbReference type="AlphaFoldDB" id="A0A1G7JVN2"/>
<sequence length="90" mass="9956">MQRADGPQPHRQVGRVILEHFGGAELSIEMVDEPAGRAHLQNFLTGRAMAGVNPVVISHGKVWIGGVGWMKVGKRWSDRRDRAAGFEGRR</sequence>
<evidence type="ECO:0000313" key="1">
    <source>
        <dbReference type="EMBL" id="SDF28987.1"/>
    </source>
</evidence>
<name>A0A1G7JVN2_9BRAD</name>
<protein>
    <submittedName>
        <fullName evidence="1">Uncharacterized protein</fullName>
    </submittedName>
</protein>
<proteinExistence type="predicted"/>
<organism evidence="1 2">
    <name type="scientific">Bradyrhizobium brasilense</name>
    <dbReference type="NCBI Taxonomy" id="1419277"/>
    <lineage>
        <taxon>Bacteria</taxon>
        <taxon>Pseudomonadati</taxon>
        <taxon>Pseudomonadota</taxon>
        <taxon>Alphaproteobacteria</taxon>
        <taxon>Hyphomicrobiales</taxon>
        <taxon>Nitrobacteraceae</taxon>
        <taxon>Bradyrhizobium</taxon>
    </lineage>
</organism>
<reference evidence="1 2" key="1">
    <citation type="submission" date="2016-10" db="EMBL/GenBank/DDBJ databases">
        <authorList>
            <person name="de Groot N.N."/>
        </authorList>
    </citation>
    <scope>NUCLEOTIDE SEQUENCE [LARGE SCALE GENOMIC DNA]</scope>
    <source>
        <strain evidence="1 2">R5</strain>
    </source>
</reference>
<accession>A0A1G7JVN2</accession>
<dbReference type="RefSeq" id="WP_143029750.1">
    <property type="nucleotide sequence ID" value="NZ_FMZW01000050.1"/>
</dbReference>